<keyword evidence="2" id="KW-1185">Reference proteome</keyword>
<organism evidence="1 2">
    <name type="scientific">Marinobacter manganoxydans MnI7-9</name>
    <dbReference type="NCBI Taxonomy" id="1094979"/>
    <lineage>
        <taxon>Bacteria</taxon>
        <taxon>Pseudomonadati</taxon>
        <taxon>Pseudomonadota</taxon>
        <taxon>Gammaproteobacteria</taxon>
        <taxon>Pseudomonadales</taxon>
        <taxon>Marinobacteraceae</taxon>
        <taxon>Marinobacter</taxon>
    </lineage>
</organism>
<evidence type="ECO:0000313" key="2">
    <source>
        <dbReference type="Proteomes" id="UP000003208"/>
    </source>
</evidence>
<reference evidence="1 2" key="1">
    <citation type="journal article" date="2012" name="J. Bacteriol.">
        <title>Genome sequence of deep-sea manganese-oxidizing bacterium Marinobacter manganoxydans MnI7-9.</title>
        <authorList>
            <person name="Wang H."/>
            <person name="Li H."/>
            <person name="Shao Z."/>
            <person name="Liao S."/>
            <person name="Johnstone L."/>
            <person name="Rensing C."/>
            <person name="Wang G."/>
        </authorList>
    </citation>
    <scope>NUCLEOTIDE SEQUENCE [LARGE SCALE GENOMIC DNA]</scope>
    <source>
        <strain evidence="1 2">MnI7-9</strain>
    </source>
</reference>
<proteinExistence type="predicted"/>
<dbReference type="RefSeq" id="WP_008174920.1">
    <property type="nucleotide sequence ID" value="NZ_AGTR01000064.1"/>
</dbReference>
<sequence>MRIKRLIADGGERVSVLVDEAGMPLYDPNLFITRTVRNANMSISYAEGYLRAIISLMAWEKDFGTDLKERFRTGEILTDLELESLTNFMSLKQETITKIRKGVKLLPKAYKYKSSEVTYAAIGCVAEYLGYLVKTHSPDPGRFERAETLTQLIKNRRAK</sequence>
<name>G6YW09_9GAMM</name>
<dbReference type="Proteomes" id="UP000003208">
    <property type="component" value="Unassembled WGS sequence"/>
</dbReference>
<dbReference type="AlphaFoldDB" id="G6YW09"/>
<dbReference type="EMBL" id="AGTR01000064">
    <property type="protein sequence ID" value="EHJ03672.1"/>
    <property type="molecule type" value="Genomic_DNA"/>
</dbReference>
<evidence type="ECO:0000313" key="1">
    <source>
        <dbReference type="EMBL" id="EHJ03672.1"/>
    </source>
</evidence>
<accession>G6YW09</accession>
<gene>
    <name evidence="1" type="ORF">KYE_15317</name>
</gene>
<protein>
    <submittedName>
        <fullName evidence="1">Phage integrase</fullName>
    </submittedName>
</protein>